<gene>
    <name evidence="2" type="ORF">C8D95_105281</name>
</gene>
<sequence>MSDFSRLEEKLTKLRGRERTPGEPRKLRGSDAAERLAAFVTEIDETILPRRLTLTVDDTPWHFAIANRRLQALLAPAIGDAAALAGKPLPDAEDPSVPALAKVLREAFAGAETIHISAVRLTSPFPSDVGVPAPMLARVWNVSSTERAEVPPEERMRSFLSALGRDALAWLRIDGEEVAEQGGDAARVGRMAEQAAVFLDGYFGKFDSLFPDPAQSCVTVVSPGIGEAPSVLFVEYGEASAFIATPTTNVARLAMAWQRMVTE</sequence>
<evidence type="ECO:0000313" key="3">
    <source>
        <dbReference type="Proteomes" id="UP000245390"/>
    </source>
</evidence>
<evidence type="ECO:0000256" key="1">
    <source>
        <dbReference type="SAM" id="MobiDB-lite"/>
    </source>
</evidence>
<keyword evidence="3" id="KW-1185">Reference proteome</keyword>
<dbReference type="EMBL" id="QGGV01000005">
    <property type="protein sequence ID" value="PWK56214.1"/>
    <property type="molecule type" value="Genomic_DNA"/>
</dbReference>
<evidence type="ECO:0000313" key="2">
    <source>
        <dbReference type="EMBL" id="PWK56214.1"/>
    </source>
</evidence>
<feature type="region of interest" description="Disordered" evidence="1">
    <location>
        <begin position="1"/>
        <end position="30"/>
    </location>
</feature>
<comment type="caution">
    <text evidence="2">The sequence shown here is derived from an EMBL/GenBank/DDBJ whole genome shotgun (WGS) entry which is preliminary data.</text>
</comment>
<organism evidence="2 3">
    <name type="scientific">Silicimonas algicola</name>
    <dbReference type="NCBI Taxonomy" id="1826607"/>
    <lineage>
        <taxon>Bacteria</taxon>
        <taxon>Pseudomonadati</taxon>
        <taxon>Pseudomonadota</taxon>
        <taxon>Alphaproteobacteria</taxon>
        <taxon>Rhodobacterales</taxon>
        <taxon>Paracoccaceae</taxon>
    </lineage>
</organism>
<name>A0A316G5N9_9RHOB</name>
<dbReference type="Proteomes" id="UP000245390">
    <property type="component" value="Unassembled WGS sequence"/>
</dbReference>
<protein>
    <submittedName>
        <fullName evidence="2">Uncharacterized protein</fullName>
    </submittedName>
</protein>
<dbReference type="KEGG" id="salo:EF888_17220"/>
<dbReference type="AlphaFoldDB" id="A0A316G5N9"/>
<proteinExistence type="predicted"/>
<dbReference type="RefSeq" id="WP_109759630.1">
    <property type="nucleotide sequence ID" value="NZ_CP034588.1"/>
</dbReference>
<reference evidence="2 3" key="1">
    <citation type="submission" date="2018-05" db="EMBL/GenBank/DDBJ databases">
        <title>Genomic Encyclopedia of Type Strains, Phase IV (KMG-IV): sequencing the most valuable type-strain genomes for metagenomic binning, comparative biology and taxonomic classification.</title>
        <authorList>
            <person name="Goeker M."/>
        </authorList>
    </citation>
    <scope>NUCLEOTIDE SEQUENCE [LARGE SCALE GENOMIC DNA]</scope>
    <source>
        <strain evidence="2 3">DSM 103371</strain>
    </source>
</reference>
<dbReference type="OrthoDB" id="7845359at2"/>
<accession>A0A316G5N9</accession>